<dbReference type="AlphaFoldDB" id="A0A2K2F727"/>
<keyword evidence="2" id="KW-1185">Reference proteome</keyword>
<dbReference type="KEGG" id="cthd:CDO33_19460"/>
<dbReference type="Proteomes" id="UP000236151">
    <property type="component" value="Unassembled WGS sequence"/>
</dbReference>
<protein>
    <submittedName>
        <fullName evidence="1">Uncharacterized protein</fullName>
    </submittedName>
</protein>
<reference evidence="1 2" key="1">
    <citation type="submission" date="2017-06" db="EMBL/GenBank/DDBJ databases">
        <title>Investigating the central metabolism of Clostridium thermosuccinogenes.</title>
        <authorList>
            <person name="Koendjbiharie J.G."/>
            <person name="van Kranenburg R."/>
        </authorList>
    </citation>
    <scope>NUCLEOTIDE SEQUENCE [LARGE SCALE GENOMIC DNA]</scope>
    <source>
        <strain evidence="1 2">DSM 5806</strain>
    </source>
</reference>
<accession>A0A2K2F727</accession>
<comment type="caution">
    <text evidence="1">The sequence shown here is derived from an EMBL/GenBank/DDBJ whole genome shotgun (WGS) entry which is preliminary data.</text>
</comment>
<sequence>MKVFGTTKLTFEGHEIDFSEEWGIVSFKGLLQQDIGLDVDSYGSSQELLTAIQAKIFSSNTKIYTL</sequence>
<evidence type="ECO:0000313" key="2">
    <source>
        <dbReference type="Proteomes" id="UP000236151"/>
    </source>
</evidence>
<organism evidence="1 2">
    <name type="scientific">Clostridium thermosuccinogenes</name>
    <dbReference type="NCBI Taxonomy" id="84032"/>
    <lineage>
        <taxon>Bacteria</taxon>
        <taxon>Bacillati</taxon>
        <taxon>Bacillota</taxon>
        <taxon>Clostridia</taxon>
        <taxon>Eubacteriales</taxon>
        <taxon>Clostridiaceae</taxon>
        <taxon>Clostridium</taxon>
    </lineage>
</organism>
<proteinExistence type="predicted"/>
<dbReference type="EMBL" id="NIOJ01000006">
    <property type="protein sequence ID" value="PNU00796.1"/>
    <property type="molecule type" value="Genomic_DNA"/>
</dbReference>
<gene>
    <name evidence="1" type="ORF">CDQ84_03845</name>
</gene>
<dbReference type="RefSeq" id="WP_103080412.1">
    <property type="nucleotide sequence ID" value="NZ_CP021850.1"/>
</dbReference>
<name>A0A2K2F727_9CLOT</name>
<evidence type="ECO:0000313" key="1">
    <source>
        <dbReference type="EMBL" id="PNU00796.1"/>
    </source>
</evidence>